<sequence>MIFGRGNKECYFLQFVLSHSVFQEIFSFYFLKLVIFPYFWHNRYMKLTIQRMARIAILSALAVGLRSAFIGLPNIQPITAMFFVAVLYLGLVDGLLIMALTMAISGFIFGFGPWVFNQILAFGVLMALWSLIAPRLSLVWQIALVTLLSFLYGVLMDYSYGLLFKSGLTFVISGLLYDTYHAVSTLLFYPFIQSIFRRFLK</sequence>
<feature type="transmembrane region" description="Helical" evidence="1">
    <location>
        <begin position="20"/>
        <end position="40"/>
    </location>
</feature>
<dbReference type="Proteomes" id="UP000006983">
    <property type="component" value="Unassembled WGS sequence"/>
</dbReference>
<evidence type="ECO:0000256" key="1">
    <source>
        <dbReference type="SAM" id="Phobius"/>
    </source>
</evidence>
<accession>J7THU1</accession>
<keyword evidence="1" id="KW-0472">Membrane</keyword>
<evidence type="ECO:0000313" key="2">
    <source>
        <dbReference type="EMBL" id="EJO16856.1"/>
    </source>
</evidence>
<feature type="transmembrane region" description="Helical" evidence="1">
    <location>
        <begin position="167"/>
        <end position="192"/>
    </location>
</feature>
<keyword evidence="3" id="KW-1185">Reference proteome</keyword>
<evidence type="ECO:0000313" key="3">
    <source>
        <dbReference type="Proteomes" id="UP000006983"/>
    </source>
</evidence>
<name>J7THU1_STRSL</name>
<reference evidence="2 3" key="1">
    <citation type="journal article" date="2012" name="J. Bacteriol.">
        <title>Genome Sequence of the Lantibiotic Bacteriocin Producer Streptococcus salivarius Strain K12.</title>
        <authorList>
            <person name="Barretto C."/>
            <person name="Alvarez-Martin P."/>
            <person name="Foata F."/>
            <person name="Renault P."/>
            <person name="Berger B."/>
        </authorList>
    </citation>
    <scope>NUCLEOTIDE SEQUENCE [LARGE SCALE GENOMIC DNA]</scope>
    <source>
        <strain evidence="2 3">K12</strain>
    </source>
</reference>
<comment type="caution">
    <text evidence="2">The sequence shown here is derived from an EMBL/GenBank/DDBJ whole genome shotgun (WGS) entry which is preliminary data.</text>
</comment>
<protein>
    <submittedName>
        <fullName evidence="2">Integral membrane protein</fullName>
    </submittedName>
</protein>
<proteinExistence type="predicted"/>
<organism evidence="2 3">
    <name type="scientific">Streptococcus salivarius K12</name>
    <dbReference type="NCBI Taxonomy" id="1200793"/>
    <lineage>
        <taxon>Bacteria</taxon>
        <taxon>Bacillati</taxon>
        <taxon>Bacillota</taxon>
        <taxon>Bacilli</taxon>
        <taxon>Lactobacillales</taxon>
        <taxon>Streptococcaceae</taxon>
        <taxon>Streptococcus</taxon>
    </lineage>
</organism>
<dbReference type="AlphaFoldDB" id="J7THU1"/>
<feature type="transmembrane region" description="Helical" evidence="1">
    <location>
        <begin position="107"/>
        <end position="132"/>
    </location>
</feature>
<feature type="transmembrane region" description="Helical" evidence="1">
    <location>
        <begin position="138"/>
        <end position="155"/>
    </location>
</feature>
<dbReference type="Gene3D" id="1.10.1760.20">
    <property type="match status" value="1"/>
</dbReference>
<feature type="transmembrane region" description="Helical" evidence="1">
    <location>
        <begin position="78"/>
        <end position="100"/>
    </location>
</feature>
<gene>
    <name evidence="2" type="ORF">RSSL_02048</name>
</gene>
<keyword evidence="1" id="KW-1133">Transmembrane helix</keyword>
<dbReference type="EMBL" id="ALIF01000001">
    <property type="protein sequence ID" value="EJO16856.1"/>
    <property type="molecule type" value="Genomic_DNA"/>
</dbReference>
<dbReference type="PATRIC" id="fig|1200793.3.peg.741"/>
<keyword evidence="1" id="KW-0812">Transmembrane</keyword>